<gene>
    <name evidence="2" type="ORF">C4520_08455</name>
</gene>
<accession>A0A3A4NYL2</accession>
<dbReference type="Gene3D" id="2.60.120.10">
    <property type="entry name" value="Jelly Rolls"/>
    <property type="match status" value="1"/>
</dbReference>
<dbReference type="EMBL" id="QZKU01000060">
    <property type="protein sequence ID" value="RJP22220.1"/>
    <property type="molecule type" value="Genomic_DNA"/>
</dbReference>
<feature type="domain" description="Cupin type-2" evidence="1">
    <location>
        <begin position="41"/>
        <end position="108"/>
    </location>
</feature>
<dbReference type="Pfam" id="PF07883">
    <property type="entry name" value="Cupin_2"/>
    <property type="match status" value="1"/>
</dbReference>
<dbReference type="InterPro" id="IPR013096">
    <property type="entry name" value="Cupin_2"/>
</dbReference>
<reference evidence="2 3" key="1">
    <citation type="journal article" date="2017" name="ISME J.">
        <title>Energy and carbon metabolisms in a deep terrestrial subsurface fluid microbial community.</title>
        <authorList>
            <person name="Momper L."/>
            <person name="Jungbluth S.P."/>
            <person name="Lee M.D."/>
            <person name="Amend J.P."/>
        </authorList>
    </citation>
    <scope>NUCLEOTIDE SEQUENCE [LARGE SCALE GENOMIC DNA]</scope>
    <source>
        <strain evidence="2">SURF_5</strain>
    </source>
</reference>
<protein>
    <submittedName>
        <fullName evidence="2">Cupin domain-containing protein</fullName>
    </submittedName>
</protein>
<sequence length="114" mass="12936">MKICKFEDVEMREVTEEGAKGVSIRWVISKDDGARNFYMRVFDVQPGGHTPYHQHEWEHEVFILEGDAEVVTADGPKKAPAGSVVFAKPQEFHQFRNSGKGLMRFICLIPAAEK</sequence>
<dbReference type="Proteomes" id="UP000265882">
    <property type="component" value="Unassembled WGS sequence"/>
</dbReference>
<dbReference type="PANTHER" id="PTHR37694:SF1">
    <property type="entry name" value="SLR8022 PROTEIN"/>
    <property type="match status" value="1"/>
</dbReference>
<name>A0A3A4NYL2_ABYX5</name>
<dbReference type="CDD" id="cd02222">
    <property type="entry name" value="cupin_TM1459-like"/>
    <property type="match status" value="1"/>
</dbReference>
<evidence type="ECO:0000313" key="3">
    <source>
        <dbReference type="Proteomes" id="UP000265882"/>
    </source>
</evidence>
<organism evidence="2 3">
    <name type="scientific">Abyssobacteria bacterium (strain SURF_5)</name>
    <dbReference type="NCBI Taxonomy" id="2093360"/>
    <lineage>
        <taxon>Bacteria</taxon>
        <taxon>Pseudomonadati</taxon>
        <taxon>Candidatus Hydrogenedentota</taxon>
        <taxon>Candidatus Abyssobacteria</taxon>
    </lineage>
</organism>
<proteinExistence type="predicted"/>
<evidence type="ECO:0000313" key="2">
    <source>
        <dbReference type="EMBL" id="RJP22220.1"/>
    </source>
</evidence>
<dbReference type="PANTHER" id="PTHR37694">
    <property type="entry name" value="SLR8022 PROTEIN"/>
    <property type="match status" value="1"/>
</dbReference>
<dbReference type="SUPFAM" id="SSF51182">
    <property type="entry name" value="RmlC-like cupins"/>
    <property type="match status" value="1"/>
</dbReference>
<dbReference type="AlphaFoldDB" id="A0A3A4NYL2"/>
<dbReference type="InterPro" id="IPR011051">
    <property type="entry name" value="RmlC_Cupin_sf"/>
</dbReference>
<dbReference type="InterPro" id="IPR014710">
    <property type="entry name" value="RmlC-like_jellyroll"/>
</dbReference>
<evidence type="ECO:0000259" key="1">
    <source>
        <dbReference type="Pfam" id="PF07883"/>
    </source>
</evidence>
<comment type="caution">
    <text evidence="2">The sequence shown here is derived from an EMBL/GenBank/DDBJ whole genome shotgun (WGS) entry which is preliminary data.</text>
</comment>